<evidence type="ECO:0000313" key="3">
    <source>
        <dbReference type="EMBL" id="MDQ7251564.1"/>
    </source>
</evidence>
<evidence type="ECO:0000256" key="1">
    <source>
        <dbReference type="ARBA" id="ARBA00022729"/>
    </source>
</evidence>
<name>A0ABU0YV42_9PROT</name>
<keyword evidence="4" id="KW-1185">Reference proteome</keyword>
<dbReference type="SUPFAM" id="SSF53850">
    <property type="entry name" value="Periplasmic binding protein-like II"/>
    <property type="match status" value="1"/>
</dbReference>
<dbReference type="Pfam" id="PF13531">
    <property type="entry name" value="SBP_bac_11"/>
    <property type="match status" value="1"/>
</dbReference>
<proteinExistence type="predicted"/>
<evidence type="ECO:0000256" key="2">
    <source>
        <dbReference type="SAM" id="SignalP"/>
    </source>
</evidence>
<gene>
    <name evidence="3" type="ORF">Q8A70_28010</name>
</gene>
<comment type="caution">
    <text evidence="3">The sequence shown here is derived from an EMBL/GenBank/DDBJ whole genome shotgun (WGS) entry which is preliminary data.</text>
</comment>
<dbReference type="InterPro" id="IPR026045">
    <property type="entry name" value="Ferric-bd"/>
</dbReference>
<dbReference type="PIRSF" id="PIRSF002825">
    <property type="entry name" value="CfbpA"/>
    <property type="match status" value="1"/>
</dbReference>
<dbReference type="CDD" id="cd13547">
    <property type="entry name" value="PBP2_Fbp_like_2"/>
    <property type="match status" value="1"/>
</dbReference>
<protein>
    <submittedName>
        <fullName evidence="3">ABC transporter substrate-binding protein</fullName>
    </submittedName>
</protein>
<evidence type="ECO:0000313" key="4">
    <source>
        <dbReference type="Proteomes" id="UP001230156"/>
    </source>
</evidence>
<feature type="chain" id="PRO_5047021783" evidence="2">
    <location>
        <begin position="23"/>
        <end position="327"/>
    </location>
</feature>
<reference evidence="4" key="1">
    <citation type="submission" date="2023-08" db="EMBL/GenBank/DDBJ databases">
        <title>Rhodospirillaceae gen. nov., a novel taxon isolated from the Yangtze River Yuezi River estuary sludge.</title>
        <authorList>
            <person name="Ruan L."/>
        </authorList>
    </citation>
    <scope>NUCLEOTIDE SEQUENCE [LARGE SCALE GENOMIC DNA]</scope>
    <source>
        <strain evidence="4">R-7</strain>
    </source>
</reference>
<dbReference type="Proteomes" id="UP001230156">
    <property type="component" value="Unassembled WGS sequence"/>
</dbReference>
<accession>A0ABU0YV42</accession>
<keyword evidence="1 2" id="KW-0732">Signal</keyword>
<dbReference type="PANTHER" id="PTHR30006">
    <property type="entry name" value="THIAMINE-BINDING PERIPLASMIC PROTEIN-RELATED"/>
    <property type="match status" value="1"/>
</dbReference>
<dbReference type="EMBL" id="JAUYVI010000013">
    <property type="protein sequence ID" value="MDQ7251564.1"/>
    <property type="molecule type" value="Genomic_DNA"/>
</dbReference>
<dbReference type="Gene3D" id="3.40.190.10">
    <property type="entry name" value="Periplasmic binding protein-like II"/>
    <property type="match status" value="2"/>
</dbReference>
<dbReference type="RefSeq" id="WP_379962049.1">
    <property type="nucleotide sequence ID" value="NZ_JAUYVI010000013.1"/>
</dbReference>
<organism evidence="3 4">
    <name type="scientific">Dongia sedimenti</name>
    <dbReference type="NCBI Taxonomy" id="3064282"/>
    <lineage>
        <taxon>Bacteria</taxon>
        <taxon>Pseudomonadati</taxon>
        <taxon>Pseudomonadota</taxon>
        <taxon>Alphaproteobacteria</taxon>
        <taxon>Rhodospirillales</taxon>
        <taxon>Dongiaceae</taxon>
        <taxon>Dongia</taxon>
    </lineage>
</organism>
<sequence>MTIRTLFAALAALAISAGAAHAASGTLTVYTSTPDQAMNDLIAAFNKVEPGVKVDFFRSGTTEVVNKLQAEFTAGAPQPDVLFIADATVMEQLKGDGRLMPYAEAPVDGLPQGFYDADKTYFGTKIIPTGIVYNTKSGKPRPVSWGDLISPNAKDQVIMPSPLYSGAAVIHVGTITAQPELGWNYYEKLADNGAVATKGNGGVLEAVASGQKAYGMIVDFMAFNGKAKGSPVEFVYPTEGVSMVTEPVAILKTAKNVDAAKSFVNWLLSDAGQQYMTVQGYIPGKAGVAGPEGRPAAAELKVMPASAKDVAGESNEIKKHFSDLFGG</sequence>
<feature type="signal peptide" evidence="2">
    <location>
        <begin position="1"/>
        <end position="22"/>
    </location>
</feature>